<proteinExistence type="predicted"/>
<name>A0A0R3UCK2_MESCO</name>
<sequence length="80" mass="9541">MDHIHRTTAPRTGPIRFQMSRADPDGMFMTEHLQQMLFCTKTDKQMLYRLQRETFIRDDLKVVDIPYRSFCECSVHVAFT</sequence>
<keyword evidence="2" id="KW-1185">Reference proteome</keyword>
<accession>A0A0R3UCK2</accession>
<dbReference type="WBParaSite" id="MCOS_0000465001-mRNA-1">
    <property type="protein sequence ID" value="MCOS_0000465001-mRNA-1"/>
    <property type="gene ID" value="MCOS_0000465001"/>
</dbReference>
<evidence type="ECO:0000313" key="1">
    <source>
        <dbReference type="EMBL" id="VDD78648.1"/>
    </source>
</evidence>
<gene>
    <name evidence="1" type="ORF">MCOS_LOCUS4651</name>
</gene>
<evidence type="ECO:0000313" key="2">
    <source>
        <dbReference type="Proteomes" id="UP000267029"/>
    </source>
</evidence>
<reference evidence="3" key="1">
    <citation type="submission" date="2017-02" db="UniProtKB">
        <authorList>
            <consortium name="WormBaseParasite"/>
        </authorList>
    </citation>
    <scope>IDENTIFICATION</scope>
</reference>
<dbReference type="Proteomes" id="UP000267029">
    <property type="component" value="Unassembled WGS sequence"/>
</dbReference>
<dbReference type="AlphaFoldDB" id="A0A0R3UCK2"/>
<organism evidence="3">
    <name type="scientific">Mesocestoides corti</name>
    <name type="common">Flatworm</name>
    <dbReference type="NCBI Taxonomy" id="53468"/>
    <lineage>
        <taxon>Eukaryota</taxon>
        <taxon>Metazoa</taxon>
        <taxon>Spiralia</taxon>
        <taxon>Lophotrochozoa</taxon>
        <taxon>Platyhelminthes</taxon>
        <taxon>Cestoda</taxon>
        <taxon>Eucestoda</taxon>
        <taxon>Cyclophyllidea</taxon>
        <taxon>Mesocestoididae</taxon>
        <taxon>Mesocestoides</taxon>
    </lineage>
</organism>
<protein>
    <submittedName>
        <fullName evidence="1 3">Uncharacterized protein</fullName>
    </submittedName>
</protein>
<evidence type="ECO:0000313" key="3">
    <source>
        <dbReference type="WBParaSite" id="MCOS_0000465001-mRNA-1"/>
    </source>
</evidence>
<reference evidence="1 2" key="2">
    <citation type="submission" date="2018-10" db="EMBL/GenBank/DDBJ databases">
        <authorList>
            <consortium name="Pathogen Informatics"/>
        </authorList>
    </citation>
    <scope>NUCLEOTIDE SEQUENCE [LARGE SCALE GENOMIC DNA]</scope>
</reference>
<dbReference type="EMBL" id="UXSR01002015">
    <property type="protein sequence ID" value="VDD78648.1"/>
    <property type="molecule type" value="Genomic_DNA"/>
</dbReference>